<feature type="transmembrane region" description="Helical" evidence="1">
    <location>
        <begin position="107"/>
        <end position="128"/>
    </location>
</feature>
<keyword evidence="1" id="KW-0812">Transmembrane</keyword>
<feature type="transmembrane region" description="Helical" evidence="1">
    <location>
        <begin position="45"/>
        <end position="67"/>
    </location>
</feature>
<keyword evidence="1" id="KW-1133">Transmembrane helix</keyword>
<keyword evidence="1" id="KW-0472">Membrane</keyword>
<name>A0A7J6W116_THATH</name>
<dbReference type="Proteomes" id="UP000554482">
    <property type="component" value="Unassembled WGS sequence"/>
</dbReference>
<accession>A0A7J6W116</accession>
<feature type="transmembrane region" description="Helical" evidence="1">
    <location>
        <begin position="79"/>
        <end position="100"/>
    </location>
</feature>
<dbReference type="EMBL" id="JABWDY010024508">
    <property type="protein sequence ID" value="KAF5190190.1"/>
    <property type="molecule type" value="Genomic_DNA"/>
</dbReference>
<comment type="caution">
    <text evidence="2">The sequence shown here is derived from an EMBL/GenBank/DDBJ whole genome shotgun (WGS) entry which is preliminary data.</text>
</comment>
<keyword evidence="3" id="KW-1185">Reference proteome</keyword>
<feature type="transmembrane region" description="Helical" evidence="1">
    <location>
        <begin position="134"/>
        <end position="152"/>
    </location>
</feature>
<evidence type="ECO:0000256" key="1">
    <source>
        <dbReference type="SAM" id="Phobius"/>
    </source>
</evidence>
<evidence type="ECO:0000313" key="3">
    <source>
        <dbReference type="Proteomes" id="UP000554482"/>
    </source>
</evidence>
<protein>
    <submittedName>
        <fullName evidence="2">Uncharacterized protein</fullName>
    </submittedName>
</protein>
<sequence length="177" mass="19298">MFSPCFAKLKMDIEMEHNAELTLGINSSTSVTEIGSANSEHQPEWNCVVIFWTCLSSVTSIVLQFMGRQFNTQSVCAQLVVVGLLMSVFSSVGIVLCPAMAISRRRLLIHAIVLSGSAAVALLGVIALYNTIGLIVYIMGLITVLFIFIPFGKFFNLAQKRSVEAILGALDVLRRLV</sequence>
<reference evidence="2 3" key="1">
    <citation type="submission" date="2020-06" db="EMBL/GenBank/DDBJ databases">
        <title>Transcriptomic and genomic resources for Thalictrum thalictroides and T. hernandezii: Facilitating candidate gene discovery in an emerging model plant lineage.</title>
        <authorList>
            <person name="Arias T."/>
            <person name="Riano-Pachon D.M."/>
            <person name="Di Stilio V.S."/>
        </authorList>
    </citation>
    <scope>NUCLEOTIDE SEQUENCE [LARGE SCALE GENOMIC DNA]</scope>
    <source>
        <strain evidence="3">cv. WT478/WT964</strain>
        <tissue evidence="2">Leaves</tissue>
    </source>
</reference>
<proteinExistence type="predicted"/>
<evidence type="ECO:0000313" key="2">
    <source>
        <dbReference type="EMBL" id="KAF5190190.1"/>
    </source>
</evidence>
<organism evidence="2 3">
    <name type="scientific">Thalictrum thalictroides</name>
    <name type="common">Rue-anemone</name>
    <name type="synonym">Anemone thalictroides</name>
    <dbReference type="NCBI Taxonomy" id="46969"/>
    <lineage>
        <taxon>Eukaryota</taxon>
        <taxon>Viridiplantae</taxon>
        <taxon>Streptophyta</taxon>
        <taxon>Embryophyta</taxon>
        <taxon>Tracheophyta</taxon>
        <taxon>Spermatophyta</taxon>
        <taxon>Magnoliopsida</taxon>
        <taxon>Ranunculales</taxon>
        <taxon>Ranunculaceae</taxon>
        <taxon>Thalictroideae</taxon>
        <taxon>Thalictrum</taxon>
    </lineage>
</organism>
<dbReference type="AlphaFoldDB" id="A0A7J6W116"/>
<gene>
    <name evidence="2" type="ORF">FRX31_020221</name>
</gene>